<feature type="transmembrane region" description="Helical" evidence="6">
    <location>
        <begin position="127"/>
        <end position="158"/>
    </location>
</feature>
<evidence type="ECO:0000259" key="9">
    <source>
        <dbReference type="PROSITE" id="PS50894"/>
    </source>
</evidence>
<dbReference type="Proteomes" id="UP000309544">
    <property type="component" value="Unassembled WGS sequence"/>
</dbReference>
<evidence type="ECO:0000256" key="4">
    <source>
        <dbReference type="PROSITE-ProRule" id="PRU00110"/>
    </source>
</evidence>
<evidence type="ECO:0000313" key="11">
    <source>
        <dbReference type="Proteomes" id="UP000309544"/>
    </source>
</evidence>
<evidence type="ECO:0000256" key="6">
    <source>
        <dbReference type="SAM" id="Phobius"/>
    </source>
</evidence>
<dbReference type="Gene3D" id="3.40.50.2300">
    <property type="match status" value="2"/>
</dbReference>
<organism evidence="10 11">
    <name type="scientific">Prosthecochloris vibrioformis</name>
    <name type="common">Chlorobium vibrioforme</name>
    <dbReference type="NCBI Taxonomy" id="1098"/>
    <lineage>
        <taxon>Bacteria</taxon>
        <taxon>Pseudomonadati</taxon>
        <taxon>Chlorobiota</taxon>
        <taxon>Chlorobiia</taxon>
        <taxon>Chlorobiales</taxon>
        <taxon>Chlorobiaceae</taxon>
        <taxon>Prosthecochloris</taxon>
    </lineage>
</organism>
<dbReference type="SUPFAM" id="SSF47384">
    <property type="entry name" value="Homodimeric domain of signal transducing histidine kinase"/>
    <property type="match status" value="1"/>
</dbReference>
<dbReference type="InterPro" id="IPR036890">
    <property type="entry name" value="HATPase_C_sf"/>
</dbReference>
<dbReference type="EC" id="2.7.13.3" evidence="2"/>
<dbReference type="InterPro" id="IPR008207">
    <property type="entry name" value="Sig_transdc_His_kin_Hpt_dom"/>
</dbReference>
<dbReference type="PROSITE" id="PS50110">
    <property type="entry name" value="RESPONSE_REGULATORY"/>
    <property type="match status" value="2"/>
</dbReference>
<dbReference type="PRINTS" id="PR00344">
    <property type="entry name" value="BCTRLSENSOR"/>
</dbReference>
<dbReference type="Gene3D" id="3.30.565.10">
    <property type="entry name" value="Histidine kinase-like ATPase, C-terminal domain"/>
    <property type="match status" value="1"/>
</dbReference>
<keyword evidence="6" id="KW-1133">Transmembrane helix</keyword>
<feature type="modified residue" description="4-aspartylphosphate" evidence="5">
    <location>
        <position position="652"/>
    </location>
</feature>
<evidence type="ECO:0000259" key="7">
    <source>
        <dbReference type="PROSITE" id="PS50109"/>
    </source>
</evidence>
<evidence type="ECO:0000256" key="2">
    <source>
        <dbReference type="ARBA" id="ARBA00012438"/>
    </source>
</evidence>
<dbReference type="RefSeq" id="WP_139626102.1">
    <property type="nucleotide sequence ID" value="NZ_VDCI01000001.1"/>
</dbReference>
<dbReference type="Gene3D" id="1.20.120.160">
    <property type="entry name" value="HPT domain"/>
    <property type="match status" value="1"/>
</dbReference>
<feature type="domain" description="Response regulatory" evidence="8">
    <location>
        <begin position="467"/>
        <end position="586"/>
    </location>
</feature>
<keyword evidence="6" id="KW-0812">Transmembrane</keyword>
<dbReference type="Pfam" id="PF01627">
    <property type="entry name" value="Hpt"/>
    <property type="match status" value="1"/>
</dbReference>
<dbReference type="PROSITE" id="PS50109">
    <property type="entry name" value="HIS_KIN"/>
    <property type="match status" value="1"/>
</dbReference>
<dbReference type="AlphaFoldDB" id="A0A5C4S328"/>
<dbReference type="SUPFAM" id="SSF47226">
    <property type="entry name" value="Histidine-containing phosphotransfer domain, HPT domain"/>
    <property type="match status" value="1"/>
</dbReference>
<feature type="transmembrane region" description="Helical" evidence="6">
    <location>
        <begin position="72"/>
        <end position="89"/>
    </location>
</feature>
<dbReference type="Pfam" id="PF02518">
    <property type="entry name" value="HATPase_c"/>
    <property type="match status" value="1"/>
</dbReference>
<keyword evidence="6" id="KW-0472">Membrane</keyword>
<dbReference type="SMART" id="SM00387">
    <property type="entry name" value="HATPase_c"/>
    <property type="match status" value="1"/>
</dbReference>
<dbReference type="InterPro" id="IPR005467">
    <property type="entry name" value="His_kinase_dom"/>
</dbReference>
<evidence type="ECO:0000256" key="1">
    <source>
        <dbReference type="ARBA" id="ARBA00000085"/>
    </source>
</evidence>
<dbReference type="Gene3D" id="1.10.287.130">
    <property type="match status" value="1"/>
</dbReference>
<evidence type="ECO:0000256" key="5">
    <source>
        <dbReference type="PROSITE-ProRule" id="PRU00169"/>
    </source>
</evidence>
<dbReference type="SMART" id="SM00448">
    <property type="entry name" value="REC"/>
    <property type="match status" value="2"/>
</dbReference>
<dbReference type="InterPro" id="IPR001789">
    <property type="entry name" value="Sig_transdc_resp-reg_receiver"/>
</dbReference>
<dbReference type="PANTHER" id="PTHR43547:SF2">
    <property type="entry name" value="HYBRID SIGNAL TRANSDUCTION HISTIDINE KINASE C"/>
    <property type="match status" value="1"/>
</dbReference>
<accession>A0A5C4S328</accession>
<dbReference type="SUPFAM" id="SSF55874">
    <property type="entry name" value="ATPase domain of HSP90 chaperone/DNA topoisomerase II/histidine kinase"/>
    <property type="match status" value="1"/>
</dbReference>
<feature type="transmembrane region" description="Helical" evidence="6">
    <location>
        <begin position="45"/>
        <end position="65"/>
    </location>
</feature>
<dbReference type="EMBL" id="VDCI01000001">
    <property type="protein sequence ID" value="TNJ37896.1"/>
    <property type="molecule type" value="Genomic_DNA"/>
</dbReference>
<dbReference type="CDD" id="cd17546">
    <property type="entry name" value="REC_hyHK_CKI1_RcsC-like"/>
    <property type="match status" value="2"/>
</dbReference>
<keyword evidence="3 5" id="KW-0597">Phosphoprotein</keyword>
<comment type="caution">
    <text evidence="10">The sequence shown here is derived from an EMBL/GenBank/DDBJ whole genome shotgun (WGS) entry which is preliminary data.</text>
</comment>
<protein>
    <recommendedName>
        <fullName evidence="2">histidine kinase</fullName>
        <ecNumber evidence="2">2.7.13.3</ecNumber>
    </recommendedName>
</protein>
<evidence type="ECO:0000313" key="10">
    <source>
        <dbReference type="EMBL" id="TNJ37896.1"/>
    </source>
</evidence>
<dbReference type="CDD" id="cd00088">
    <property type="entry name" value="HPT"/>
    <property type="match status" value="1"/>
</dbReference>
<feature type="domain" description="HPt" evidence="9">
    <location>
        <begin position="754"/>
        <end position="842"/>
    </location>
</feature>
<dbReference type="PROSITE" id="PS50894">
    <property type="entry name" value="HPT"/>
    <property type="match status" value="1"/>
</dbReference>
<feature type="transmembrane region" description="Helical" evidence="6">
    <location>
        <begin position="101"/>
        <end position="120"/>
    </location>
</feature>
<feature type="domain" description="Response regulatory" evidence="8">
    <location>
        <begin position="603"/>
        <end position="719"/>
    </location>
</feature>
<dbReference type="SUPFAM" id="SSF52172">
    <property type="entry name" value="CheY-like"/>
    <property type="match status" value="2"/>
</dbReference>
<evidence type="ECO:0000259" key="8">
    <source>
        <dbReference type="PROSITE" id="PS50110"/>
    </source>
</evidence>
<comment type="catalytic activity">
    <reaction evidence="1">
        <text>ATP + protein L-histidine = ADP + protein N-phospho-L-histidine.</text>
        <dbReference type="EC" id="2.7.13.3"/>
    </reaction>
</comment>
<dbReference type="InterPro" id="IPR036641">
    <property type="entry name" value="HPT_dom_sf"/>
</dbReference>
<dbReference type="InterPro" id="IPR036097">
    <property type="entry name" value="HisK_dim/P_sf"/>
</dbReference>
<proteinExistence type="predicted"/>
<keyword evidence="11" id="KW-1185">Reference proteome</keyword>
<dbReference type="PANTHER" id="PTHR43547">
    <property type="entry name" value="TWO-COMPONENT HISTIDINE KINASE"/>
    <property type="match status" value="1"/>
</dbReference>
<dbReference type="Pfam" id="PF00072">
    <property type="entry name" value="Response_reg"/>
    <property type="match status" value="2"/>
</dbReference>
<feature type="transmembrane region" description="Helical" evidence="6">
    <location>
        <begin position="178"/>
        <end position="199"/>
    </location>
</feature>
<dbReference type="GO" id="GO:0000155">
    <property type="term" value="F:phosphorelay sensor kinase activity"/>
    <property type="evidence" value="ECO:0007669"/>
    <property type="project" value="InterPro"/>
</dbReference>
<name>A0A5C4S328_PROVB</name>
<feature type="domain" description="Histidine kinase" evidence="7">
    <location>
        <begin position="218"/>
        <end position="444"/>
    </location>
</feature>
<reference evidence="10 11" key="1">
    <citation type="submission" date="2019-05" db="EMBL/GenBank/DDBJ databases">
        <title>Draft Whole-Genome sequence of the green sulfur bacterium Prosthecochloris vibrioformis DSM 260.</title>
        <authorList>
            <person name="Meyer T.E."/>
            <person name="Kyndt J.A."/>
        </authorList>
    </citation>
    <scope>NUCLEOTIDE SEQUENCE [LARGE SCALE GENOMIC DNA]</scope>
    <source>
        <strain evidence="10 11">DSM 260</strain>
    </source>
</reference>
<dbReference type="InterPro" id="IPR003594">
    <property type="entry name" value="HATPase_dom"/>
</dbReference>
<evidence type="ECO:0000256" key="3">
    <source>
        <dbReference type="ARBA" id="ARBA00022553"/>
    </source>
</evidence>
<sequence length="842" mass="94197">MKNNAPDHHATTLRFFGNATIRPVMSTVLDFLRKDYEKNKMTIDLVRYIALWGHPLYYVICAVLLPQPYESFELRFGSAISFIPLLFYKRYPDAATPWLNIYWYIWLTFTFPFIFTYLTLMNDLSGLWLVAETVMLITFIGFIPNHFVMTILLATGLAAANSTYTSTTGNHFVITAEIIEYFVSIPIAILLGFVLNYSAKKGAMAHERNHMLQSLAASIAHEMRNPLGQIRQCLNSIQSILPPFHPDTTSVTLGTSSINDIYHRVAHGQMAVKRGVQVIDMILGEIRKSPVDLNSFSYLSAASITRKALDEYGYESAQERERVSLHTQENFIFHISETLFIFVIFNLLKNALYYLGSHANTEITIRLKKGDTCNSILFRDTGPGIAKEDLPYIFDSFNSKGKKGGTGVGLSYCKRIMQAFGGDITCRSEKERYTEFTLSFPVVDSGNLERFNAEVISNALPDFEGKNILIVDDEQSYRTLLTRHLQPLNVTIDTAQGGLEALEKTRMCRYALIIMDLNMPDLNGYKTAELIRQDENRQNLDGTPIIACSAEPAYIAKTMAQKSGMQAMLTKPCSRFELVNTMRSALHSGISREKTKQIFSKARILLIEDSALNRDLMAMTLKDAGLHVKIAVNGHDGWQQLHKEEFDLVITDIHMPEIDGLELTRRLRNSNNDHLRELPIIGLSGSAEEEKAAKKAGMNEFKLKTDSPESLLNAIGKSLSNSANETLHTSMEKDRGTTSSAVNLQASADTFGLPLHEIEKLFHTFLAESYAVPGIMQQALTQNDVDILQSEAHKLKGSASLFGANAIVAAAETIERNCLNGKTDNLQQEVATLKSALLELTQ</sequence>
<feature type="modified residue" description="Phosphohistidine" evidence="4">
    <location>
        <position position="793"/>
    </location>
</feature>
<dbReference type="InterPro" id="IPR011006">
    <property type="entry name" value="CheY-like_superfamily"/>
</dbReference>
<gene>
    <name evidence="10" type="ORF">FGF68_01590</name>
</gene>
<dbReference type="InterPro" id="IPR004358">
    <property type="entry name" value="Sig_transdc_His_kin-like_C"/>
</dbReference>
<feature type="modified residue" description="4-aspartylphosphate" evidence="5">
    <location>
        <position position="516"/>
    </location>
</feature>